<dbReference type="AlphaFoldDB" id="A0A915PK40"/>
<dbReference type="WBParaSite" id="sdigi.contig1125.g10203.t1">
    <property type="protein sequence ID" value="sdigi.contig1125.g10203.t1"/>
    <property type="gene ID" value="sdigi.contig1125.g10203"/>
</dbReference>
<evidence type="ECO:0000313" key="4">
    <source>
        <dbReference type="Proteomes" id="UP000887581"/>
    </source>
</evidence>
<dbReference type="CDD" id="cd06558">
    <property type="entry name" value="crotonase-like"/>
    <property type="match status" value="1"/>
</dbReference>
<keyword evidence="4" id="KW-1185">Reference proteome</keyword>
<evidence type="ECO:0000256" key="2">
    <source>
        <dbReference type="ARBA" id="ARBA00012076"/>
    </source>
</evidence>
<dbReference type="FunFam" id="1.10.12.10:FF:000001">
    <property type="entry name" value="Probable enoyl-CoA hydratase, mitochondrial"/>
    <property type="match status" value="1"/>
</dbReference>
<dbReference type="GO" id="GO:0005739">
    <property type="term" value="C:mitochondrion"/>
    <property type="evidence" value="ECO:0007669"/>
    <property type="project" value="TreeGrafter"/>
</dbReference>
<dbReference type="InterPro" id="IPR029045">
    <property type="entry name" value="ClpP/crotonase-like_dom_sf"/>
</dbReference>
<dbReference type="Gene3D" id="1.10.12.10">
    <property type="entry name" value="Lyase 2-enoyl-coa Hydratase, Chain A, domain 2"/>
    <property type="match status" value="1"/>
</dbReference>
<evidence type="ECO:0000313" key="5">
    <source>
        <dbReference type="WBParaSite" id="sdigi.contig1125.g10203.t1"/>
    </source>
</evidence>
<organism evidence="4 5">
    <name type="scientific">Setaria digitata</name>
    <dbReference type="NCBI Taxonomy" id="48799"/>
    <lineage>
        <taxon>Eukaryota</taxon>
        <taxon>Metazoa</taxon>
        <taxon>Ecdysozoa</taxon>
        <taxon>Nematoda</taxon>
        <taxon>Chromadorea</taxon>
        <taxon>Rhabditida</taxon>
        <taxon>Spirurina</taxon>
        <taxon>Spiruromorpha</taxon>
        <taxon>Filarioidea</taxon>
        <taxon>Setariidae</taxon>
        <taxon>Setaria</taxon>
    </lineage>
</organism>
<name>A0A915PK40_9BILA</name>
<evidence type="ECO:0000256" key="3">
    <source>
        <dbReference type="ARBA" id="ARBA00023239"/>
    </source>
</evidence>
<reference evidence="5" key="1">
    <citation type="submission" date="2022-11" db="UniProtKB">
        <authorList>
            <consortium name="WormBaseParasite"/>
        </authorList>
    </citation>
    <scope>IDENTIFICATION</scope>
</reference>
<keyword evidence="3" id="KW-0456">Lyase</keyword>
<dbReference type="InterPro" id="IPR001753">
    <property type="entry name" value="Enoyl-CoA_hydra/iso"/>
</dbReference>
<evidence type="ECO:0000256" key="1">
    <source>
        <dbReference type="ARBA" id="ARBA00005254"/>
    </source>
</evidence>
<dbReference type="PANTHER" id="PTHR11941">
    <property type="entry name" value="ENOYL-COA HYDRATASE-RELATED"/>
    <property type="match status" value="1"/>
</dbReference>
<dbReference type="Gene3D" id="3.90.226.10">
    <property type="entry name" value="2-enoyl-CoA Hydratase, Chain A, domain 1"/>
    <property type="match status" value="1"/>
</dbReference>
<dbReference type="SUPFAM" id="SSF52096">
    <property type="entry name" value="ClpP/crotonase"/>
    <property type="match status" value="1"/>
</dbReference>
<accession>A0A915PK40</accession>
<proteinExistence type="inferred from homology"/>
<protein>
    <recommendedName>
        <fullName evidence="2">enoyl-CoA hydratase</fullName>
        <ecNumber evidence="2">4.2.1.17</ecNumber>
    </recommendedName>
</protein>
<dbReference type="Proteomes" id="UP000887581">
    <property type="component" value="Unplaced"/>
</dbReference>
<dbReference type="GO" id="GO:0006635">
    <property type="term" value="P:fatty acid beta-oxidation"/>
    <property type="evidence" value="ECO:0007669"/>
    <property type="project" value="TreeGrafter"/>
</dbReference>
<dbReference type="GO" id="GO:0004300">
    <property type="term" value="F:enoyl-CoA hydratase activity"/>
    <property type="evidence" value="ECO:0007669"/>
    <property type="project" value="UniProtKB-EC"/>
</dbReference>
<dbReference type="Pfam" id="PF00378">
    <property type="entry name" value="ECH_1"/>
    <property type="match status" value="1"/>
</dbReference>
<comment type="similarity">
    <text evidence="1">Belongs to the enoyl-CoA hydratase/isomerase family.</text>
</comment>
<dbReference type="InterPro" id="IPR014748">
    <property type="entry name" value="Enoyl-CoA_hydra_C"/>
</dbReference>
<dbReference type="EC" id="4.2.1.17" evidence="2"/>
<dbReference type="PANTHER" id="PTHR11941:SF54">
    <property type="entry name" value="ENOYL-COA HYDRATASE, MITOCHONDRIAL"/>
    <property type="match status" value="1"/>
</dbReference>
<sequence length="125" mass="13911">MVTTYIGAGGTQRWLRVAGKSLAMEVCLTGKPITAQEAKECDLVARVFPVDRVISEAIKTAENISEHSQLAVSLVKDAVNCAYETFLQEGLRYESRLFHSTFATKDLKEGLKAFLEKRKPKWTSS</sequence>